<accession>A0A9W4NKR2</accession>
<feature type="compositionally biased region" description="Polar residues" evidence="1">
    <location>
        <begin position="188"/>
        <end position="204"/>
    </location>
</feature>
<feature type="compositionally biased region" description="Polar residues" evidence="1">
    <location>
        <begin position="32"/>
        <end position="45"/>
    </location>
</feature>
<dbReference type="OrthoDB" id="624345at2759"/>
<evidence type="ECO:0000313" key="3">
    <source>
        <dbReference type="Proteomes" id="UP001152592"/>
    </source>
</evidence>
<feature type="region of interest" description="Disordered" evidence="1">
    <location>
        <begin position="180"/>
        <end position="204"/>
    </location>
</feature>
<sequence length="460" mass="51750">MPSVSLALFCTMSNPPRGLHFHRPGGSEPHSEGNTARTKCSLPISPNSHAITTTSSMRPFVDLRRGHNLQPLHDIQTLGVELAGLGLVGERLQQLCGGGTSASSMNTREERMVSRCWKTPTGVILREFDPLCLSLERQVELLLICFSRGDGSDEPTGEGRKADRTNRFCSLQRERKKEVERRRERASYLQTGEQQTGLGRPTLLSTNSFPDGPQWMMYEYSLTVGHANPLDLPRWRSIHRQWQDIDDPGTIRPHIMFTMFITCTGSEAMPNELLHGEIGPIANAIQCRLSQEELRKNFNYRGKDLLAPARRAPRPSEVHVHSVSRPIAGERGALSRTIYPRQSDLWDHPISQRVSLFGPRQGHVLHARFDIDATLDVQASEIFDFEKNNQCGFDFWLRCYNCEPEDLAGFDSIALVREPPPSIFVDAWPSGLDHEISITFTLVLDKVSTGPRDFQSGVRT</sequence>
<evidence type="ECO:0000256" key="1">
    <source>
        <dbReference type="SAM" id="MobiDB-lite"/>
    </source>
</evidence>
<feature type="region of interest" description="Disordered" evidence="1">
    <location>
        <begin position="18"/>
        <end position="45"/>
    </location>
</feature>
<dbReference type="Proteomes" id="UP001152592">
    <property type="component" value="Unassembled WGS sequence"/>
</dbReference>
<proteinExistence type="predicted"/>
<protein>
    <submittedName>
        <fullName evidence="2">Uncharacterized protein</fullName>
    </submittedName>
</protein>
<name>A0A9W4NKR2_9EURO</name>
<gene>
    <name evidence="2" type="ORF">PSALAMII_LOCUS6427</name>
</gene>
<dbReference type="EMBL" id="CAJVPD010000241">
    <property type="protein sequence ID" value="CAG8388037.1"/>
    <property type="molecule type" value="Genomic_DNA"/>
</dbReference>
<comment type="caution">
    <text evidence="2">The sequence shown here is derived from an EMBL/GenBank/DDBJ whole genome shotgun (WGS) entry which is preliminary data.</text>
</comment>
<dbReference type="AlphaFoldDB" id="A0A9W4NKR2"/>
<evidence type="ECO:0000313" key="2">
    <source>
        <dbReference type="EMBL" id="CAG8388037.1"/>
    </source>
</evidence>
<reference evidence="2" key="1">
    <citation type="submission" date="2021-07" db="EMBL/GenBank/DDBJ databases">
        <authorList>
            <person name="Branca A.L. A."/>
        </authorList>
    </citation>
    <scope>NUCLEOTIDE SEQUENCE</scope>
</reference>
<organism evidence="2 3">
    <name type="scientific">Penicillium salamii</name>
    <dbReference type="NCBI Taxonomy" id="1612424"/>
    <lineage>
        <taxon>Eukaryota</taxon>
        <taxon>Fungi</taxon>
        <taxon>Dikarya</taxon>
        <taxon>Ascomycota</taxon>
        <taxon>Pezizomycotina</taxon>
        <taxon>Eurotiomycetes</taxon>
        <taxon>Eurotiomycetidae</taxon>
        <taxon>Eurotiales</taxon>
        <taxon>Aspergillaceae</taxon>
        <taxon>Penicillium</taxon>
    </lineage>
</organism>